<dbReference type="InterPro" id="IPR002223">
    <property type="entry name" value="Kunitz_BPTI"/>
</dbReference>
<dbReference type="PANTHER" id="PTHR10083">
    <property type="entry name" value="KUNITZ-TYPE PROTEASE INHIBITOR-RELATED"/>
    <property type="match status" value="1"/>
</dbReference>
<dbReference type="PANTHER" id="PTHR10083:SF374">
    <property type="entry name" value="BPTI_KUNITZ INHIBITOR DOMAIN-CONTAINING PROTEIN"/>
    <property type="match status" value="1"/>
</dbReference>
<dbReference type="Gene3D" id="4.10.410.10">
    <property type="entry name" value="Pancreatic trypsin inhibitor Kunitz domain"/>
    <property type="match status" value="1"/>
</dbReference>
<evidence type="ECO:0000256" key="3">
    <source>
        <dbReference type="ARBA" id="ARBA00023157"/>
    </source>
</evidence>
<protein>
    <submittedName>
        <fullName evidence="5">SPINT3</fullName>
    </submittedName>
</protein>
<name>A0ABY6L010_9ARAC</name>
<evidence type="ECO:0000259" key="4">
    <source>
        <dbReference type="PROSITE" id="PS50279"/>
    </source>
</evidence>
<dbReference type="EMBL" id="CP092873">
    <property type="protein sequence ID" value="UYV74474.1"/>
    <property type="molecule type" value="Genomic_DNA"/>
</dbReference>
<dbReference type="InterPro" id="IPR050098">
    <property type="entry name" value="TFPI/VKTCI-like"/>
</dbReference>
<evidence type="ECO:0000256" key="2">
    <source>
        <dbReference type="ARBA" id="ARBA00022900"/>
    </source>
</evidence>
<gene>
    <name evidence="5" type="ORF">LAZ67_11003627</name>
</gene>
<keyword evidence="3" id="KW-1015">Disulfide bond</keyword>
<dbReference type="SUPFAM" id="SSF57362">
    <property type="entry name" value="BPTI-like"/>
    <property type="match status" value="1"/>
</dbReference>
<evidence type="ECO:0000256" key="1">
    <source>
        <dbReference type="ARBA" id="ARBA00022690"/>
    </source>
</evidence>
<accession>A0ABY6L010</accession>
<dbReference type="SMART" id="SM00131">
    <property type="entry name" value="KU"/>
    <property type="match status" value="1"/>
</dbReference>
<dbReference type="PRINTS" id="PR00759">
    <property type="entry name" value="BASICPTASE"/>
</dbReference>
<feature type="domain" description="BPTI/Kunitz inhibitor" evidence="4">
    <location>
        <begin position="17"/>
        <end position="67"/>
    </location>
</feature>
<dbReference type="PROSITE" id="PS00280">
    <property type="entry name" value="BPTI_KUNITZ_1"/>
    <property type="match status" value="1"/>
</dbReference>
<sequence>MEEKKKAPVADEELPLCHRPAKTGLCQAYFPRYFYDKNSGTCRKFVYGGCQSNGNNFETEQECLQTCQAMAAVLQKIDLDPEQQLYTPKIVDIAADVMEMHGDI</sequence>
<organism evidence="5 6">
    <name type="scientific">Cordylochernes scorpioides</name>
    <dbReference type="NCBI Taxonomy" id="51811"/>
    <lineage>
        <taxon>Eukaryota</taxon>
        <taxon>Metazoa</taxon>
        <taxon>Ecdysozoa</taxon>
        <taxon>Arthropoda</taxon>
        <taxon>Chelicerata</taxon>
        <taxon>Arachnida</taxon>
        <taxon>Pseudoscorpiones</taxon>
        <taxon>Cheliferoidea</taxon>
        <taxon>Chernetidae</taxon>
        <taxon>Cordylochernes</taxon>
    </lineage>
</organism>
<dbReference type="Pfam" id="PF00014">
    <property type="entry name" value="Kunitz_BPTI"/>
    <property type="match status" value="1"/>
</dbReference>
<dbReference type="Proteomes" id="UP001235939">
    <property type="component" value="Chromosome 11"/>
</dbReference>
<dbReference type="InterPro" id="IPR020901">
    <property type="entry name" value="Prtase_inh_Kunz-CS"/>
</dbReference>
<keyword evidence="6" id="KW-1185">Reference proteome</keyword>
<evidence type="ECO:0000313" key="5">
    <source>
        <dbReference type="EMBL" id="UYV74474.1"/>
    </source>
</evidence>
<reference evidence="5 6" key="1">
    <citation type="submission" date="2022-01" db="EMBL/GenBank/DDBJ databases">
        <title>A chromosomal length assembly of Cordylochernes scorpioides.</title>
        <authorList>
            <person name="Zeh D."/>
            <person name="Zeh J."/>
        </authorList>
    </citation>
    <scope>NUCLEOTIDE SEQUENCE [LARGE SCALE GENOMIC DNA]</scope>
    <source>
        <strain evidence="5">IN4F17</strain>
        <tissue evidence="5">Whole Body</tissue>
    </source>
</reference>
<proteinExistence type="predicted"/>
<keyword evidence="2" id="KW-0722">Serine protease inhibitor</keyword>
<dbReference type="CDD" id="cd00109">
    <property type="entry name" value="Kunitz-type"/>
    <property type="match status" value="1"/>
</dbReference>
<dbReference type="PROSITE" id="PS50279">
    <property type="entry name" value="BPTI_KUNITZ_2"/>
    <property type="match status" value="1"/>
</dbReference>
<dbReference type="InterPro" id="IPR036880">
    <property type="entry name" value="Kunitz_BPTI_sf"/>
</dbReference>
<evidence type="ECO:0000313" key="6">
    <source>
        <dbReference type="Proteomes" id="UP001235939"/>
    </source>
</evidence>
<keyword evidence="1" id="KW-0646">Protease inhibitor</keyword>